<keyword evidence="3 6" id="KW-1133">Transmembrane helix</keyword>
<reference evidence="8 10" key="1">
    <citation type="journal article" date="2020" name="Stud. Mycol.">
        <title>101 Dothideomycetes genomes: a test case for predicting lifestyles and emergence of pathogens.</title>
        <authorList>
            <person name="Haridas S."/>
            <person name="Albert R."/>
            <person name="Binder M."/>
            <person name="Bloem J."/>
            <person name="Labutti K."/>
            <person name="Salamov A."/>
            <person name="Andreopoulos B."/>
            <person name="Baker S."/>
            <person name="Barry K."/>
            <person name="Bills G."/>
            <person name="Bluhm B."/>
            <person name="Cannon C."/>
            <person name="Castanera R."/>
            <person name="Culley D."/>
            <person name="Daum C."/>
            <person name="Ezra D."/>
            <person name="Gonzalez J."/>
            <person name="Henrissat B."/>
            <person name="Kuo A."/>
            <person name="Liang C."/>
            <person name="Lipzen A."/>
            <person name="Lutzoni F."/>
            <person name="Magnuson J."/>
            <person name="Mondo S."/>
            <person name="Nolan M."/>
            <person name="Ohm R."/>
            <person name="Pangilinan J."/>
            <person name="Park H.-J."/>
            <person name="Ramirez L."/>
            <person name="Alfaro M."/>
            <person name="Sun H."/>
            <person name="Tritt A."/>
            <person name="Yoshinaga Y."/>
            <person name="Zwiers L.-H."/>
            <person name="Turgeon B."/>
            <person name="Goodwin S."/>
            <person name="Spatafora J."/>
            <person name="Crous P."/>
            <person name="Grigoriev I."/>
        </authorList>
    </citation>
    <scope>NUCLEOTIDE SEQUENCE</scope>
    <source>
        <strain evidence="8 10">CBS 304.34</strain>
    </source>
</reference>
<keyword evidence="2 6" id="KW-0812">Transmembrane</keyword>
<keyword evidence="7" id="KW-0732">Signal</keyword>
<name>A0A6A6YAJ5_9PEZI</name>
<feature type="transmembrane region" description="Helical" evidence="6">
    <location>
        <begin position="234"/>
        <end position="255"/>
    </location>
</feature>
<feature type="chain" id="PRO_5044628953" description="Ricin B lectin domain-containing protein" evidence="7">
    <location>
        <begin position="20"/>
        <end position="315"/>
    </location>
</feature>
<dbReference type="AlphaFoldDB" id="A0A6A6YAJ5"/>
<accession>A0A6A6YAJ5</accession>
<dbReference type="RefSeq" id="XP_033572552.1">
    <property type="nucleotide sequence ID" value="XM_033723848.1"/>
</dbReference>
<evidence type="ECO:0000256" key="2">
    <source>
        <dbReference type="ARBA" id="ARBA00022692"/>
    </source>
</evidence>
<dbReference type="OrthoDB" id="5390143at2759"/>
<evidence type="ECO:0000256" key="5">
    <source>
        <dbReference type="SAM" id="MobiDB-lite"/>
    </source>
</evidence>
<feature type="region of interest" description="Disordered" evidence="5">
    <location>
        <begin position="204"/>
        <end position="228"/>
    </location>
</feature>
<evidence type="ECO:0000313" key="10">
    <source>
        <dbReference type="RefSeq" id="XP_033572552.1"/>
    </source>
</evidence>
<evidence type="ECO:0008006" key="11">
    <source>
        <dbReference type="Google" id="ProtNLM"/>
    </source>
</evidence>
<proteinExistence type="predicted"/>
<feature type="signal peptide" evidence="7">
    <location>
        <begin position="1"/>
        <end position="19"/>
    </location>
</feature>
<gene>
    <name evidence="8 10" type="ORF">BDZ99DRAFT_501778</name>
</gene>
<reference evidence="10" key="3">
    <citation type="submission" date="2025-04" db="UniProtKB">
        <authorList>
            <consortium name="RefSeq"/>
        </authorList>
    </citation>
    <scope>IDENTIFICATION</scope>
    <source>
        <strain evidence="10">CBS 304.34</strain>
    </source>
</reference>
<dbReference type="GO" id="GO:0016020">
    <property type="term" value="C:membrane"/>
    <property type="evidence" value="ECO:0007669"/>
    <property type="project" value="UniProtKB-SubCell"/>
</dbReference>
<evidence type="ECO:0000313" key="9">
    <source>
        <dbReference type="Proteomes" id="UP000504636"/>
    </source>
</evidence>
<dbReference type="GeneID" id="54464741"/>
<dbReference type="GO" id="GO:0071944">
    <property type="term" value="C:cell periphery"/>
    <property type="evidence" value="ECO:0007669"/>
    <property type="project" value="UniProtKB-ARBA"/>
</dbReference>
<evidence type="ECO:0000256" key="4">
    <source>
        <dbReference type="ARBA" id="ARBA00023136"/>
    </source>
</evidence>
<keyword evidence="9" id="KW-1185">Reference proteome</keyword>
<sequence length="315" mass="33128">MRTLFAVLVYITLATLAQGLRIDTLLAYTISNADSTNTVLYAPTTSGEADVVVTDISSAGNGANWYFTIYSGTINTPGLAYLITNQAFPGYRLDGHLSKVPYLASNATLCNGQIWHVDTWPDGSARIWQDCCGDGLTLAAMGETASVIEGNGSDHEWVLASVEASSTSLTLSSTTTPDSSSLIASTTASTISATTSEALSTTSTFQISASPTIQTSPTSTSPSSSGGLSTGAKAGIGVGIPMATIAGLALGYFLFRRRRGKGTSENVHTRKANTPAAQAQYYSNQQLPQPESVHEIYSQPEAYHGMHELPSRGYQ</sequence>
<dbReference type="InterPro" id="IPR051694">
    <property type="entry name" value="Immunoregulatory_rcpt-like"/>
</dbReference>
<evidence type="ECO:0000256" key="7">
    <source>
        <dbReference type="SAM" id="SignalP"/>
    </source>
</evidence>
<comment type="subcellular location">
    <subcellularLocation>
        <location evidence="1">Membrane</location>
        <topology evidence="1">Single-pass membrane protein</topology>
    </subcellularLocation>
</comment>
<protein>
    <recommendedName>
        <fullName evidence="11">Ricin B lectin domain-containing protein</fullName>
    </recommendedName>
</protein>
<evidence type="ECO:0000313" key="8">
    <source>
        <dbReference type="EMBL" id="KAF2805588.1"/>
    </source>
</evidence>
<keyword evidence="4 6" id="KW-0472">Membrane</keyword>
<organism evidence="8">
    <name type="scientific">Mytilinidion resinicola</name>
    <dbReference type="NCBI Taxonomy" id="574789"/>
    <lineage>
        <taxon>Eukaryota</taxon>
        <taxon>Fungi</taxon>
        <taxon>Dikarya</taxon>
        <taxon>Ascomycota</taxon>
        <taxon>Pezizomycotina</taxon>
        <taxon>Dothideomycetes</taxon>
        <taxon>Pleosporomycetidae</taxon>
        <taxon>Mytilinidiales</taxon>
        <taxon>Mytilinidiaceae</taxon>
        <taxon>Mytilinidion</taxon>
    </lineage>
</organism>
<evidence type="ECO:0000256" key="3">
    <source>
        <dbReference type="ARBA" id="ARBA00022989"/>
    </source>
</evidence>
<dbReference type="PANTHER" id="PTHR15549">
    <property type="entry name" value="PAIRED IMMUNOGLOBULIN-LIKE TYPE 2 RECEPTOR"/>
    <property type="match status" value="1"/>
</dbReference>
<dbReference type="EMBL" id="MU003709">
    <property type="protein sequence ID" value="KAF2805588.1"/>
    <property type="molecule type" value="Genomic_DNA"/>
</dbReference>
<evidence type="ECO:0000256" key="1">
    <source>
        <dbReference type="ARBA" id="ARBA00004167"/>
    </source>
</evidence>
<evidence type="ECO:0000256" key="6">
    <source>
        <dbReference type="SAM" id="Phobius"/>
    </source>
</evidence>
<reference evidence="10" key="2">
    <citation type="submission" date="2020-04" db="EMBL/GenBank/DDBJ databases">
        <authorList>
            <consortium name="NCBI Genome Project"/>
        </authorList>
    </citation>
    <scope>NUCLEOTIDE SEQUENCE</scope>
    <source>
        <strain evidence="10">CBS 304.34</strain>
    </source>
</reference>
<dbReference type="Proteomes" id="UP000504636">
    <property type="component" value="Unplaced"/>
</dbReference>